<evidence type="ECO:0000256" key="1">
    <source>
        <dbReference type="SAM" id="Phobius"/>
    </source>
</evidence>
<feature type="transmembrane region" description="Helical" evidence="1">
    <location>
        <begin position="32"/>
        <end position="51"/>
    </location>
</feature>
<dbReference type="RefSeq" id="WP_266056858.1">
    <property type="nucleotide sequence ID" value="NZ_JAPFQN010000006.1"/>
</dbReference>
<protein>
    <submittedName>
        <fullName evidence="2">Uncharacterized protein</fullName>
    </submittedName>
</protein>
<keyword evidence="1" id="KW-1133">Transmembrane helix</keyword>
<evidence type="ECO:0000313" key="3">
    <source>
        <dbReference type="Proteomes" id="UP001209885"/>
    </source>
</evidence>
<name>A0ABT3RSD1_9BACT</name>
<organism evidence="2 3">
    <name type="scientific">Mangrovivirga halotolerans</name>
    <dbReference type="NCBI Taxonomy" id="2993936"/>
    <lineage>
        <taxon>Bacteria</taxon>
        <taxon>Pseudomonadati</taxon>
        <taxon>Bacteroidota</taxon>
        <taxon>Cytophagia</taxon>
        <taxon>Cytophagales</taxon>
        <taxon>Mangrovivirgaceae</taxon>
        <taxon>Mangrovivirga</taxon>
    </lineage>
</organism>
<sequence length="226" mass="25789">MKIKFSILIISLIIILPIVILLWLGYSNLTTQVIIPLISTLLTAVVSIYAISKSSEVSEKSLKLAQNSNQIQEIINWEKLTPKIDGFISGFGFNSINDNQSQILFSISFYNNSPFKIIINELEAKSKSSKLKLYNLKWRSDIPMELTHGENINCDIKINSKDVDSLKLVWDPTKEIIIEEVLNRDLIFIFDLEAPESGLKYNVICTSNNLKVRDFEWGAKSFKKKE</sequence>
<dbReference type="EMBL" id="JAPFQN010000006">
    <property type="protein sequence ID" value="MCX2744396.1"/>
    <property type="molecule type" value="Genomic_DNA"/>
</dbReference>
<feature type="transmembrane region" description="Helical" evidence="1">
    <location>
        <begin position="7"/>
        <end position="26"/>
    </location>
</feature>
<proteinExistence type="predicted"/>
<comment type="caution">
    <text evidence="2">The sequence shown here is derived from an EMBL/GenBank/DDBJ whole genome shotgun (WGS) entry which is preliminary data.</text>
</comment>
<accession>A0ABT3RSD1</accession>
<dbReference type="Proteomes" id="UP001209885">
    <property type="component" value="Unassembled WGS sequence"/>
</dbReference>
<gene>
    <name evidence="2" type="ORF">OO013_10990</name>
</gene>
<keyword evidence="1" id="KW-0472">Membrane</keyword>
<evidence type="ECO:0000313" key="2">
    <source>
        <dbReference type="EMBL" id="MCX2744396.1"/>
    </source>
</evidence>
<keyword evidence="3" id="KW-1185">Reference proteome</keyword>
<keyword evidence="1" id="KW-0812">Transmembrane</keyword>
<reference evidence="2 3" key="1">
    <citation type="submission" date="2022-11" db="EMBL/GenBank/DDBJ databases">
        <title>The characterization of three novel Bacteroidetes species and genomic analysis of their roles in tidal elemental geochemical cycles.</title>
        <authorList>
            <person name="Ma K."/>
        </authorList>
    </citation>
    <scope>NUCLEOTIDE SEQUENCE [LARGE SCALE GENOMIC DNA]</scope>
    <source>
        <strain evidence="2 3">M17</strain>
    </source>
</reference>